<dbReference type="PIRSF" id="PIRSF006076">
    <property type="entry name" value="OM_assembly_OMP85"/>
    <property type="match status" value="1"/>
</dbReference>
<organism evidence="11 12">
    <name type="scientific">Pelagicoccus mobilis</name>
    <dbReference type="NCBI Taxonomy" id="415221"/>
    <lineage>
        <taxon>Bacteria</taxon>
        <taxon>Pseudomonadati</taxon>
        <taxon>Verrucomicrobiota</taxon>
        <taxon>Opitutia</taxon>
        <taxon>Puniceicoccales</taxon>
        <taxon>Pelagicoccaceae</taxon>
        <taxon>Pelagicoccus</taxon>
    </lineage>
</organism>
<evidence type="ECO:0000256" key="4">
    <source>
        <dbReference type="ARBA" id="ARBA00022729"/>
    </source>
</evidence>
<keyword evidence="4 9" id="KW-0732">Signal</keyword>
<feature type="domain" description="POTRA" evidence="10">
    <location>
        <begin position="287"/>
        <end position="363"/>
    </location>
</feature>
<keyword evidence="12" id="KW-1185">Reference proteome</keyword>
<feature type="domain" description="POTRA" evidence="10">
    <location>
        <begin position="368"/>
        <end position="441"/>
    </location>
</feature>
<dbReference type="InterPro" id="IPR039910">
    <property type="entry name" value="D15-like"/>
</dbReference>
<comment type="subcellular location">
    <subcellularLocation>
        <location evidence="1">Membrane</location>
    </subcellularLocation>
</comment>
<keyword evidence="6" id="KW-0472">Membrane</keyword>
<dbReference type="PROSITE" id="PS51779">
    <property type="entry name" value="POTRA"/>
    <property type="match status" value="2"/>
</dbReference>
<dbReference type="InterPro" id="IPR023707">
    <property type="entry name" value="OM_assembly_BamA"/>
</dbReference>
<evidence type="ECO:0000256" key="5">
    <source>
        <dbReference type="ARBA" id="ARBA00022737"/>
    </source>
</evidence>
<gene>
    <name evidence="11" type="primary">bamA</name>
    <name evidence="11" type="ORF">JIN87_23070</name>
</gene>
<dbReference type="PANTHER" id="PTHR12815:SF47">
    <property type="entry name" value="TRANSLOCATION AND ASSEMBLY MODULE SUBUNIT TAMA"/>
    <property type="match status" value="1"/>
</dbReference>
<name>A0A934VT78_9BACT</name>
<keyword evidence="2" id="KW-1134">Transmembrane beta strand</keyword>
<dbReference type="InterPro" id="IPR000184">
    <property type="entry name" value="Bac_surfAg_D15"/>
</dbReference>
<dbReference type="Pfam" id="PF01103">
    <property type="entry name" value="Omp85"/>
    <property type="match status" value="1"/>
</dbReference>
<comment type="caution">
    <text evidence="11">The sequence shown here is derived from an EMBL/GenBank/DDBJ whole genome shotgun (WGS) entry which is preliminary data.</text>
</comment>
<dbReference type="EMBL" id="JAENIL010000058">
    <property type="protein sequence ID" value="MBK1879785.1"/>
    <property type="molecule type" value="Genomic_DNA"/>
</dbReference>
<proteinExistence type="predicted"/>
<dbReference type="Proteomes" id="UP000617628">
    <property type="component" value="Unassembled WGS sequence"/>
</dbReference>
<evidence type="ECO:0000256" key="8">
    <source>
        <dbReference type="NCBIfam" id="TIGR03303"/>
    </source>
</evidence>
<feature type="chain" id="PRO_5037758717" description="Outer membrane protein assembly factor BamA" evidence="9">
    <location>
        <begin position="30"/>
        <end position="841"/>
    </location>
</feature>
<dbReference type="PANTHER" id="PTHR12815">
    <property type="entry name" value="SORTING AND ASSEMBLY MACHINERY SAMM50 PROTEIN FAMILY MEMBER"/>
    <property type="match status" value="1"/>
</dbReference>
<dbReference type="GO" id="GO:0071709">
    <property type="term" value="P:membrane assembly"/>
    <property type="evidence" value="ECO:0007669"/>
    <property type="project" value="InterPro"/>
</dbReference>
<evidence type="ECO:0000259" key="10">
    <source>
        <dbReference type="PROSITE" id="PS51779"/>
    </source>
</evidence>
<feature type="signal peptide" evidence="9">
    <location>
        <begin position="1"/>
        <end position="29"/>
    </location>
</feature>
<dbReference type="Gene3D" id="3.10.20.310">
    <property type="entry name" value="membrane protein fhac"/>
    <property type="match status" value="5"/>
</dbReference>
<dbReference type="Gene3D" id="2.40.160.50">
    <property type="entry name" value="membrane protein fhac: a member of the omp85/tpsb transporter family"/>
    <property type="match status" value="1"/>
</dbReference>
<dbReference type="GO" id="GO:0009279">
    <property type="term" value="C:cell outer membrane"/>
    <property type="evidence" value="ECO:0007669"/>
    <property type="project" value="UniProtKB-UniRule"/>
</dbReference>
<sequence>MKIPTNSLSRLARVALAFVLIPLSSLALSAQEQEKADAPVINKLIINFTGLSNVNEEVARANMSLREGELYDAVTVDRDIRSLYRSNLFEYIEARIAPAGEGKIDVIFDIRPKFRISAIIFEGNNKLSNSKLKREAPIVVNQVLNEPRVKGAAEDLQELYLKKGFSQARVDYQIDRSPVTGFATVTFKIREGRKFKVGQVNFVGNENVKKRKLKKKMETKKWSFLSVFTGSGRYDQDKFEDDLEMLKDVYREEGYLDIDIDPAKVQFSYPRENRMRIDINVGEGKQYKIGNIEFVGNETYEDSVLRLMLRALPGATYRPERLDEDVERLEDFYGQFGYMETRIRMERVPNVETGDIDIQYVVYESEKFQVESVDIEGNTKTKSVVVLRELALTPGSTFDSVRMEASRMRLDNTRYFEDTNVTPQSTNIPGRKDVRVTFREGRTGNFSFGAGFSSLEKGVFFIELTQSNFDVFNWRGAFQGDGQKFRLKAQLGGRSSSIVLAFEEPWLFERRLAFGFQVFNQSTDYDGLTYDTDVKGFEVSLRKRLIELIEGKLAYSQTKTEYSFAGSDQLDPNDPDYEEKLAQLEGQNRRLAESNGHISRMNLLLIRDTRDRIINSHRGMRLELDLHYGGDFLGGDFDFYKVETRNAFYLPLSERFTQTVEFLVRAGIVDEFDENPDKELPWNERFFLGGPNTLRGFEFREVGPKEFGFIYENGQGTPPVAIGGKTYGMFGAEYSFGITDDFRIAAFYDGGFVNKAAGDFSLTRDKVFLYEENGHPVFGNPIYTGQSRSGWNDNYGVGIRMSMMGTPLRLDYALPISTDGDPANGGNDEGGQFNFTFGGRF</sequence>
<reference evidence="11" key="1">
    <citation type="submission" date="2021-01" db="EMBL/GenBank/DDBJ databases">
        <title>Modified the classification status of verrucomicrobia.</title>
        <authorList>
            <person name="Feng X."/>
        </authorList>
    </citation>
    <scope>NUCLEOTIDE SEQUENCE</scope>
    <source>
        <strain evidence="11">KCTC 13126</strain>
    </source>
</reference>
<evidence type="ECO:0000256" key="9">
    <source>
        <dbReference type="SAM" id="SignalP"/>
    </source>
</evidence>
<keyword evidence="3" id="KW-0812">Transmembrane</keyword>
<protein>
    <recommendedName>
        <fullName evidence="8">Outer membrane protein assembly factor BamA</fullName>
    </recommendedName>
</protein>
<evidence type="ECO:0000313" key="12">
    <source>
        <dbReference type="Proteomes" id="UP000617628"/>
    </source>
</evidence>
<evidence type="ECO:0000256" key="2">
    <source>
        <dbReference type="ARBA" id="ARBA00022452"/>
    </source>
</evidence>
<evidence type="ECO:0000256" key="7">
    <source>
        <dbReference type="ARBA" id="ARBA00023237"/>
    </source>
</evidence>
<dbReference type="NCBIfam" id="TIGR03303">
    <property type="entry name" value="OM_YaeT"/>
    <property type="match status" value="1"/>
</dbReference>
<evidence type="ECO:0000256" key="6">
    <source>
        <dbReference type="ARBA" id="ARBA00023136"/>
    </source>
</evidence>
<evidence type="ECO:0000256" key="3">
    <source>
        <dbReference type="ARBA" id="ARBA00022692"/>
    </source>
</evidence>
<dbReference type="AlphaFoldDB" id="A0A934VT78"/>
<dbReference type="Pfam" id="PF07244">
    <property type="entry name" value="POTRA"/>
    <property type="match status" value="5"/>
</dbReference>
<dbReference type="RefSeq" id="WP_200357998.1">
    <property type="nucleotide sequence ID" value="NZ_JAENIL010000058.1"/>
</dbReference>
<evidence type="ECO:0000256" key="1">
    <source>
        <dbReference type="ARBA" id="ARBA00004370"/>
    </source>
</evidence>
<keyword evidence="5" id="KW-0677">Repeat</keyword>
<dbReference type="InterPro" id="IPR034746">
    <property type="entry name" value="POTRA"/>
</dbReference>
<evidence type="ECO:0000313" key="11">
    <source>
        <dbReference type="EMBL" id="MBK1879785.1"/>
    </source>
</evidence>
<keyword evidence="7" id="KW-0998">Cell outer membrane</keyword>
<dbReference type="InterPro" id="IPR010827">
    <property type="entry name" value="BamA/TamA_POTRA"/>
</dbReference>
<accession>A0A934VT78</accession>